<organism evidence="1 2">
    <name type="scientific">Brevibacterium phage AGM5</name>
    <dbReference type="NCBI Taxonomy" id="2591422"/>
    <lineage>
        <taxon>Viruses</taxon>
        <taxon>Duplodnaviria</taxon>
        <taxon>Heunggongvirae</taxon>
        <taxon>Uroviricota</taxon>
        <taxon>Caudoviricetes</taxon>
        <taxon>Agmunavirus</taxon>
        <taxon>Agmunavirus AGM1</taxon>
    </lineage>
</organism>
<evidence type="ECO:0008006" key="3">
    <source>
        <dbReference type="Google" id="ProtNLM"/>
    </source>
</evidence>
<accession>A0A7D0GH92</accession>
<dbReference type="Pfam" id="PF19586">
    <property type="entry name" value="DUF6093"/>
    <property type="match status" value="1"/>
</dbReference>
<dbReference type="InterPro" id="IPR046075">
    <property type="entry name" value="DUF6093"/>
</dbReference>
<reference evidence="1" key="1">
    <citation type="submission" date="2019-06" db="EMBL/GenBank/DDBJ databases">
        <title>DNA tandem repeats contribute to Brevibacterium aurantiacum phages genetic diversity.</title>
        <authorList>
            <person name="de Melo A.G."/>
            <person name="Rousseau G.M."/>
            <person name="Tremblay D.M."/>
            <person name="Labrie S.J."/>
            <person name="Moineau S."/>
        </authorList>
    </citation>
    <scope>NUCLEOTIDE SEQUENCE [LARGE SCALE GENOMIC DNA]</scope>
</reference>
<evidence type="ECO:0000313" key="1">
    <source>
        <dbReference type="EMBL" id="QDH85811.1"/>
    </source>
</evidence>
<proteinExistence type="predicted"/>
<dbReference type="EMBL" id="MN023180">
    <property type="protein sequence ID" value="QDH85811.1"/>
    <property type="molecule type" value="Genomic_DNA"/>
</dbReference>
<gene>
    <name evidence="1" type="ORF">AGM5_0009</name>
</gene>
<dbReference type="Proteomes" id="UP000502837">
    <property type="component" value="Segment"/>
</dbReference>
<protein>
    <recommendedName>
        <fullName evidence="3">Head-to-tail stopper</fullName>
    </recommendedName>
</protein>
<sequence>MSARALTITMRGRRKAEALMFDKCVIRRVIGETTDRETGKVVPLYQDMYEGKCKMQSYEGYEQSKTTAEASLTMQRMSCHLPVGAYRINVGDIVEITESRLDPLLVNRKFRITQEAPFKTFATAYRVFVDYIAD</sequence>
<name>A0A7D0GH92_9CAUD</name>
<evidence type="ECO:0000313" key="2">
    <source>
        <dbReference type="Proteomes" id="UP000502837"/>
    </source>
</evidence>